<protein>
    <submittedName>
        <fullName evidence="2">Uncharacterized protein</fullName>
    </submittedName>
</protein>
<gene>
    <name evidence="2" type="ORF">MONAX_5E002394</name>
</gene>
<name>A0A5E4A1P2_MARMO</name>
<organism evidence="2 3">
    <name type="scientific">Marmota monax</name>
    <name type="common">Woodchuck</name>
    <dbReference type="NCBI Taxonomy" id="9995"/>
    <lineage>
        <taxon>Eukaryota</taxon>
        <taxon>Metazoa</taxon>
        <taxon>Chordata</taxon>
        <taxon>Craniata</taxon>
        <taxon>Vertebrata</taxon>
        <taxon>Euteleostomi</taxon>
        <taxon>Mammalia</taxon>
        <taxon>Eutheria</taxon>
        <taxon>Euarchontoglires</taxon>
        <taxon>Glires</taxon>
        <taxon>Rodentia</taxon>
        <taxon>Sciuromorpha</taxon>
        <taxon>Sciuridae</taxon>
        <taxon>Xerinae</taxon>
        <taxon>Marmotini</taxon>
        <taxon>Marmota</taxon>
    </lineage>
</organism>
<keyword evidence="3" id="KW-1185">Reference proteome</keyword>
<sequence>MDVGDRKQKPLFYRSKDFAQRRYGPQSHSASKGKREVCSEKDLAQQRGPGS</sequence>
<dbReference type="AlphaFoldDB" id="A0A5E4A1P2"/>
<evidence type="ECO:0000256" key="1">
    <source>
        <dbReference type="SAM" id="MobiDB-lite"/>
    </source>
</evidence>
<evidence type="ECO:0000313" key="3">
    <source>
        <dbReference type="Proteomes" id="UP000335636"/>
    </source>
</evidence>
<reference evidence="2" key="1">
    <citation type="submission" date="2019-04" db="EMBL/GenBank/DDBJ databases">
        <authorList>
            <person name="Alioto T."/>
            <person name="Alioto T."/>
        </authorList>
    </citation>
    <scope>NUCLEOTIDE SEQUENCE [LARGE SCALE GENOMIC DNA]</scope>
</reference>
<accession>A0A5E4A1P2</accession>
<feature type="region of interest" description="Disordered" evidence="1">
    <location>
        <begin position="1"/>
        <end position="51"/>
    </location>
</feature>
<feature type="non-terminal residue" evidence="2">
    <location>
        <position position="51"/>
    </location>
</feature>
<feature type="compositionally biased region" description="Basic and acidic residues" evidence="1">
    <location>
        <begin position="33"/>
        <end position="44"/>
    </location>
</feature>
<comment type="caution">
    <text evidence="2">The sequence shown here is derived from an EMBL/GenBank/DDBJ whole genome shotgun (WGS) entry which is preliminary data.</text>
</comment>
<evidence type="ECO:0000313" key="2">
    <source>
        <dbReference type="EMBL" id="VTJ50622.1"/>
    </source>
</evidence>
<dbReference type="EMBL" id="CABDUW010000001">
    <property type="protein sequence ID" value="VTJ50622.1"/>
    <property type="molecule type" value="Genomic_DNA"/>
</dbReference>
<proteinExistence type="predicted"/>
<dbReference type="Proteomes" id="UP000335636">
    <property type="component" value="Unassembled WGS sequence"/>
</dbReference>
<feature type="compositionally biased region" description="Basic and acidic residues" evidence="1">
    <location>
        <begin position="1"/>
        <end position="20"/>
    </location>
</feature>